<feature type="region of interest" description="Disordered" evidence="1">
    <location>
        <begin position="1"/>
        <end position="49"/>
    </location>
</feature>
<evidence type="ECO:0000313" key="3">
    <source>
        <dbReference type="Proteomes" id="UP000016931"/>
    </source>
</evidence>
<feature type="compositionally biased region" description="Polar residues" evidence="1">
    <location>
        <begin position="31"/>
        <end position="42"/>
    </location>
</feature>
<proteinExistence type="predicted"/>
<gene>
    <name evidence="2" type="ORF">SEPMUDRAFT_117008</name>
</gene>
<organism evidence="2 3">
    <name type="scientific">Sphaerulina musiva (strain SO2202)</name>
    <name type="common">Poplar stem canker fungus</name>
    <name type="synonym">Septoria musiva</name>
    <dbReference type="NCBI Taxonomy" id="692275"/>
    <lineage>
        <taxon>Eukaryota</taxon>
        <taxon>Fungi</taxon>
        <taxon>Dikarya</taxon>
        <taxon>Ascomycota</taxon>
        <taxon>Pezizomycotina</taxon>
        <taxon>Dothideomycetes</taxon>
        <taxon>Dothideomycetidae</taxon>
        <taxon>Mycosphaerellales</taxon>
        <taxon>Mycosphaerellaceae</taxon>
        <taxon>Sphaerulina</taxon>
    </lineage>
</organism>
<dbReference type="EMBL" id="KB456264">
    <property type="protein sequence ID" value="EMF12416.1"/>
    <property type="molecule type" value="Genomic_DNA"/>
</dbReference>
<dbReference type="GeneID" id="27898438"/>
<name>M3BWL2_SPHMS</name>
<evidence type="ECO:0000313" key="2">
    <source>
        <dbReference type="EMBL" id="EMF12416.1"/>
    </source>
</evidence>
<dbReference type="HOGENOM" id="CLU_2851183_0_0_1"/>
<keyword evidence="3" id="KW-1185">Reference proteome</keyword>
<evidence type="ECO:0000256" key="1">
    <source>
        <dbReference type="SAM" id="MobiDB-lite"/>
    </source>
</evidence>
<sequence>MRVRRMTVIAFSSPGGNASINDSADMPDAAQSDTPTRPSLNHTGKESGLVKLTACRILPGSHPTA</sequence>
<accession>M3BWL2</accession>
<dbReference type="AlphaFoldDB" id="M3BWL2"/>
<dbReference type="Proteomes" id="UP000016931">
    <property type="component" value="Unassembled WGS sequence"/>
</dbReference>
<dbReference type="RefSeq" id="XP_016760537.1">
    <property type="nucleotide sequence ID" value="XM_016901301.1"/>
</dbReference>
<protein>
    <submittedName>
        <fullName evidence="2">Uncharacterized protein</fullName>
    </submittedName>
</protein>
<reference evidence="2 3" key="1">
    <citation type="journal article" date="2012" name="PLoS Pathog.">
        <title>Diverse lifestyles and strategies of plant pathogenesis encoded in the genomes of eighteen Dothideomycetes fungi.</title>
        <authorList>
            <person name="Ohm R.A."/>
            <person name="Feau N."/>
            <person name="Henrissat B."/>
            <person name="Schoch C.L."/>
            <person name="Horwitz B.A."/>
            <person name="Barry K.W."/>
            <person name="Condon B.J."/>
            <person name="Copeland A.C."/>
            <person name="Dhillon B."/>
            <person name="Glaser F."/>
            <person name="Hesse C.N."/>
            <person name="Kosti I."/>
            <person name="LaButti K."/>
            <person name="Lindquist E.A."/>
            <person name="Lucas S."/>
            <person name="Salamov A.A."/>
            <person name="Bradshaw R.E."/>
            <person name="Ciuffetti L."/>
            <person name="Hamelin R.C."/>
            <person name="Kema G.H.J."/>
            <person name="Lawrence C."/>
            <person name="Scott J.A."/>
            <person name="Spatafora J.W."/>
            <person name="Turgeon B.G."/>
            <person name="de Wit P.J.G.M."/>
            <person name="Zhong S."/>
            <person name="Goodwin S.B."/>
            <person name="Grigoriev I.V."/>
        </authorList>
    </citation>
    <scope>NUCLEOTIDE SEQUENCE [LARGE SCALE GENOMIC DNA]</scope>
    <source>
        <strain evidence="2 3">SO2202</strain>
    </source>
</reference>